<evidence type="ECO:0000313" key="2">
    <source>
        <dbReference type="Proteomes" id="UP000473887"/>
    </source>
</evidence>
<comment type="caution">
    <text evidence="1">The sequence shown here is derived from an EMBL/GenBank/DDBJ whole genome shotgun (WGS) entry which is preliminary data.</text>
</comment>
<dbReference type="Gene3D" id="3.30.1330.70">
    <property type="entry name" value="Holliday junction resolvase RusA"/>
    <property type="match status" value="1"/>
</dbReference>
<dbReference type="GO" id="GO:0000287">
    <property type="term" value="F:magnesium ion binding"/>
    <property type="evidence" value="ECO:0007669"/>
    <property type="project" value="InterPro"/>
</dbReference>
<proteinExistence type="predicted"/>
<protein>
    <submittedName>
        <fullName evidence="1">RusA family crossover junction endodeoxyribonuclease</fullName>
    </submittedName>
</protein>
<dbReference type="EMBL" id="SGKC01000125">
    <property type="protein sequence ID" value="NEZ94339.1"/>
    <property type="molecule type" value="Genomic_DNA"/>
</dbReference>
<sequence length="133" mass="15517">MKIIIPGEPKGKARPRMSTKTGVAYTPKKTIEYENWIKECYLLTKDKKRLEGPIRADMKVFYSIPKSISKKRREEMIKGNIRPTKKPDVDNIAKIILDSLNAIAYDDDKQIVDCWIEKWYGEESRVELVLEEV</sequence>
<dbReference type="InterPro" id="IPR036614">
    <property type="entry name" value="RusA-like_sf"/>
</dbReference>
<dbReference type="AlphaFoldDB" id="A0A846I8N6"/>
<dbReference type="InterPro" id="IPR008822">
    <property type="entry name" value="Endonuclease_RusA-like"/>
</dbReference>
<reference evidence="1 2" key="1">
    <citation type="submission" date="2019-02" db="EMBL/GenBank/DDBJ databases">
        <title>Genome sequencing of Clostridium botulinum clinical isolates.</title>
        <authorList>
            <person name="Brunt J."/>
            <person name="Van Vliet A.H.M."/>
            <person name="Stringer S.C."/>
            <person name="Grant K.A."/>
            <person name="Carter A.C."/>
            <person name="Peck M.W."/>
        </authorList>
    </citation>
    <scope>NUCLEOTIDE SEQUENCE [LARGE SCALE GENOMIC DNA]</scope>
    <source>
        <strain evidence="1 2">H142660711</strain>
    </source>
</reference>
<organism evidence="1 2">
    <name type="scientific">Clostridium botulinum</name>
    <dbReference type="NCBI Taxonomy" id="1491"/>
    <lineage>
        <taxon>Bacteria</taxon>
        <taxon>Bacillati</taxon>
        <taxon>Bacillota</taxon>
        <taxon>Clostridia</taxon>
        <taxon>Eubacteriales</taxon>
        <taxon>Clostridiaceae</taxon>
        <taxon>Clostridium</taxon>
    </lineage>
</organism>
<dbReference type="SUPFAM" id="SSF103084">
    <property type="entry name" value="Holliday junction resolvase RusA"/>
    <property type="match status" value="1"/>
</dbReference>
<name>A0A846I8N6_CLOBO</name>
<gene>
    <name evidence="1" type="ORF">EXM69_21085</name>
</gene>
<evidence type="ECO:0000313" key="1">
    <source>
        <dbReference type="EMBL" id="NEZ94339.1"/>
    </source>
</evidence>
<dbReference type="GO" id="GO:0006310">
    <property type="term" value="P:DNA recombination"/>
    <property type="evidence" value="ECO:0007669"/>
    <property type="project" value="InterPro"/>
</dbReference>
<dbReference type="GO" id="GO:0006281">
    <property type="term" value="P:DNA repair"/>
    <property type="evidence" value="ECO:0007669"/>
    <property type="project" value="InterPro"/>
</dbReference>
<dbReference type="Proteomes" id="UP000473887">
    <property type="component" value="Unassembled WGS sequence"/>
</dbReference>
<accession>A0A846I8N6</accession>
<dbReference type="Pfam" id="PF05866">
    <property type="entry name" value="RusA"/>
    <property type="match status" value="1"/>
</dbReference>